<dbReference type="GO" id="GO:0005524">
    <property type="term" value="F:ATP binding"/>
    <property type="evidence" value="ECO:0007669"/>
    <property type="project" value="UniProtKB-KW"/>
</dbReference>
<dbReference type="InterPro" id="IPR058031">
    <property type="entry name" value="AAA_lid_NorR"/>
</dbReference>
<reference evidence="9 10" key="1">
    <citation type="journal article" date="2015" name="Int. J. Syst. Evol. Microbiol.">
        <title>Novibacillus thermophilus gen. nov., sp. nov., a Gram-staining-negative and moderately thermophilic member of the family Thermoactinomycetaceae.</title>
        <authorList>
            <person name="Yang G."/>
            <person name="Chen J."/>
            <person name="Zhou S."/>
        </authorList>
    </citation>
    <scope>NUCLEOTIDE SEQUENCE [LARGE SCALE GENOMIC DNA]</scope>
    <source>
        <strain evidence="9 10">SG-1</strain>
    </source>
</reference>
<keyword evidence="2" id="KW-0067">ATP-binding</keyword>
<dbReference type="Gene3D" id="1.10.10.60">
    <property type="entry name" value="Homeodomain-like"/>
    <property type="match status" value="1"/>
</dbReference>
<accession>A0A1U9KBE5</accession>
<evidence type="ECO:0000259" key="8">
    <source>
        <dbReference type="PROSITE" id="PS50113"/>
    </source>
</evidence>
<dbReference type="SUPFAM" id="SSF55785">
    <property type="entry name" value="PYP-like sensor domain (PAS domain)"/>
    <property type="match status" value="1"/>
</dbReference>
<dbReference type="InterPro" id="IPR002078">
    <property type="entry name" value="Sigma_54_int"/>
</dbReference>
<dbReference type="SUPFAM" id="SSF46689">
    <property type="entry name" value="Homeodomain-like"/>
    <property type="match status" value="1"/>
</dbReference>
<dbReference type="InterPro" id="IPR035965">
    <property type="entry name" value="PAS-like_dom_sf"/>
</dbReference>
<feature type="domain" description="PAC" evidence="8">
    <location>
        <begin position="56"/>
        <end position="111"/>
    </location>
</feature>
<evidence type="ECO:0000256" key="3">
    <source>
        <dbReference type="ARBA" id="ARBA00023015"/>
    </source>
</evidence>
<dbReference type="SMART" id="SM00091">
    <property type="entry name" value="PAS"/>
    <property type="match status" value="1"/>
</dbReference>
<keyword evidence="3" id="KW-0805">Transcription regulation</keyword>
<dbReference type="EMBL" id="CP019699">
    <property type="protein sequence ID" value="AQS57385.1"/>
    <property type="molecule type" value="Genomic_DNA"/>
</dbReference>
<dbReference type="AlphaFoldDB" id="A0A1U9KBE5"/>
<evidence type="ECO:0000256" key="4">
    <source>
        <dbReference type="ARBA" id="ARBA00023125"/>
    </source>
</evidence>
<dbReference type="SMART" id="SM00382">
    <property type="entry name" value="AAA"/>
    <property type="match status" value="1"/>
</dbReference>
<dbReference type="InterPro" id="IPR025662">
    <property type="entry name" value="Sigma_54_int_dom_ATP-bd_1"/>
</dbReference>
<dbReference type="GO" id="GO:0043565">
    <property type="term" value="F:sequence-specific DNA binding"/>
    <property type="evidence" value="ECO:0007669"/>
    <property type="project" value="InterPro"/>
</dbReference>
<evidence type="ECO:0000256" key="2">
    <source>
        <dbReference type="ARBA" id="ARBA00022840"/>
    </source>
</evidence>
<evidence type="ECO:0000256" key="1">
    <source>
        <dbReference type="ARBA" id="ARBA00022741"/>
    </source>
</evidence>
<dbReference type="InterPro" id="IPR003593">
    <property type="entry name" value="AAA+_ATPase"/>
</dbReference>
<dbReference type="PROSITE" id="PS00675">
    <property type="entry name" value="SIGMA54_INTERACT_1"/>
    <property type="match status" value="1"/>
</dbReference>
<dbReference type="CDD" id="cd00009">
    <property type="entry name" value="AAA"/>
    <property type="match status" value="1"/>
</dbReference>
<proteinExistence type="predicted"/>
<dbReference type="Proteomes" id="UP000188603">
    <property type="component" value="Chromosome"/>
</dbReference>
<dbReference type="GO" id="GO:0006355">
    <property type="term" value="P:regulation of DNA-templated transcription"/>
    <property type="evidence" value="ECO:0007669"/>
    <property type="project" value="InterPro"/>
</dbReference>
<dbReference type="KEGG" id="ntr:B0W44_03900"/>
<sequence>MLETSRDAIAVINREGEVLFWNKGAERTYNIRHDEIVGKKIKHFFREEDLKVLQMLETEQPVRDVYHRPRPDKHVMINSSPVYDAEGRLIGALSIEQDITHTVKLNEELSVASSELHQLKHQVYRKQLDSPFSKIKGKSAAIQQTVQLAMKAAKTDATVLIFGESGVGKELFAQAIHETSLRNEKPFIPINCGAIPHALFESELFGYERGAYTGAAKEGKPGKIELADGGTLFLDEIGELPLEMQVKLLRVLQENEVYRIGGTTPKRVNVRVIAATNRNLEKMVEEGSFRSDLFYRLNVVSLPIPSLRERIEDIPELVRFFLHELSIKYQKPMPSISADAMHVFLEYDWPGNIRELRNIVERVMILAEGGEIKPSELRHFFPKRMAVKKSKGEASLAEEKTMLEKERIEAALKKTYGNKSAAAKMLGISRATLYQKIKKYGIAVEKP</sequence>
<dbReference type="PANTHER" id="PTHR32071:SF57">
    <property type="entry name" value="C4-DICARBOXYLATE TRANSPORT TRANSCRIPTIONAL REGULATORY PROTEIN DCTD"/>
    <property type="match status" value="1"/>
</dbReference>
<dbReference type="Pfam" id="PF25601">
    <property type="entry name" value="AAA_lid_14"/>
    <property type="match status" value="1"/>
</dbReference>
<dbReference type="Gene3D" id="1.10.8.60">
    <property type="match status" value="1"/>
</dbReference>
<dbReference type="InterPro" id="IPR000700">
    <property type="entry name" value="PAS-assoc_C"/>
</dbReference>
<dbReference type="PROSITE" id="PS50045">
    <property type="entry name" value="SIGMA54_INTERACT_4"/>
    <property type="match status" value="1"/>
</dbReference>
<dbReference type="InterPro" id="IPR013767">
    <property type="entry name" value="PAS_fold"/>
</dbReference>
<dbReference type="PRINTS" id="PR01590">
    <property type="entry name" value="HTHFIS"/>
</dbReference>
<dbReference type="FunFam" id="3.40.50.300:FF:000006">
    <property type="entry name" value="DNA-binding transcriptional regulator NtrC"/>
    <property type="match status" value="1"/>
</dbReference>
<evidence type="ECO:0000313" key="9">
    <source>
        <dbReference type="EMBL" id="AQS57385.1"/>
    </source>
</evidence>
<dbReference type="PROSITE" id="PS50113">
    <property type="entry name" value="PAC"/>
    <property type="match status" value="1"/>
</dbReference>
<dbReference type="CDD" id="cd00130">
    <property type="entry name" value="PAS"/>
    <property type="match status" value="1"/>
</dbReference>
<organism evidence="9 10">
    <name type="scientific">Novibacillus thermophilus</name>
    <dbReference type="NCBI Taxonomy" id="1471761"/>
    <lineage>
        <taxon>Bacteria</taxon>
        <taxon>Bacillati</taxon>
        <taxon>Bacillota</taxon>
        <taxon>Bacilli</taxon>
        <taxon>Bacillales</taxon>
        <taxon>Thermoactinomycetaceae</taxon>
        <taxon>Novibacillus</taxon>
    </lineage>
</organism>
<dbReference type="InterPro" id="IPR009057">
    <property type="entry name" value="Homeodomain-like_sf"/>
</dbReference>
<evidence type="ECO:0000313" key="10">
    <source>
        <dbReference type="Proteomes" id="UP000188603"/>
    </source>
</evidence>
<dbReference type="Gene3D" id="3.30.450.20">
    <property type="entry name" value="PAS domain"/>
    <property type="match status" value="1"/>
</dbReference>
<keyword evidence="5" id="KW-0804">Transcription</keyword>
<dbReference type="InterPro" id="IPR025944">
    <property type="entry name" value="Sigma_54_int_dom_CS"/>
</dbReference>
<dbReference type="Pfam" id="PF00158">
    <property type="entry name" value="Sigma54_activat"/>
    <property type="match status" value="1"/>
</dbReference>
<evidence type="ECO:0000256" key="5">
    <source>
        <dbReference type="ARBA" id="ARBA00023163"/>
    </source>
</evidence>
<keyword evidence="10" id="KW-1185">Reference proteome</keyword>
<dbReference type="Pfam" id="PF02954">
    <property type="entry name" value="HTH_8"/>
    <property type="match status" value="1"/>
</dbReference>
<dbReference type="InterPro" id="IPR002197">
    <property type="entry name" value="HTH_Fis"/>
</dbReference>
<dbReference type="STRING" id="1471761.B0W44_03900"/>
<feature type="domain" description="PAS" evidence="7">
    <location>
        <begin position="1"/>
        <end position="54"/>
    </location>
</feature>
<evidence type="ECO:0000259" key="6">
    <source>
        <dbReference type="PROSITE" id="PS50045"/>
    </source>
</evidence>
<dbReference type="PROSITE" id="PS00676">
    <property type="entry name" value="SIGMA54_INTERACT_2"/>
    <property type="match status" value="1"/>
</dbReference>
<keyword evidence="4" id="KW-0238">DNA-binding</keyword>
<dbReference type="PANTHER" id="PTHR32071">
    <property type="entry name" value="TRANSCRIPTIONAL REGULATORY PROTEIN"/>
    <property type="match status" value="1"/>
</dbReference>
<dbReference type="NCBIfam" id="TIGR00229">
    <property type="entry name" value="sensory_box"/>
    <property type="match status" value="1"/>
</dbReference>
<dbReference type="PROSITE" id="PS50112">
    <property type="entry name" value="PAS"/>
    <property type="match status" value="1"/>
</dbReference>
<protein>
    <submittedName>
        <fullName evidence="9">Sigma-54-dependent Fis family transcriptional regulator</fullName>
    </submittedName>
</protein>
<dbReference type="Gene3D" id="3.40.50.300">
    <property type="entry name" value="P-loop containing nucleotide triphosphate hydrolases"/>
    <property type="match status" value="1"/>
</dbReference>
<evidence type="ECO:0000259" key="7">
    <source>
        <dbReference type="PROSITE" id="PS50112"/>
    </source>
</evidence>
<name>A0A1U9KBE5_9BACL</name>
<gene>
    <name evidence="9" type="ORF">B0W44_03900</name>
</gene>
<dbReference type="Pfam" id="PF00989">
    <property type="entry name" value="PAS"/>
    <property type="match status" value="1"/>
</dbReference>
<dbReference type="PROSITE" id="PS00688">
    <property type="entry name" value="SIGMA54_INTERACT_3"/>
    <property type="match status" value="1"/>
</dbReference>
<keyword evidence="1" id="KW-0547">Nucleotide-binding</keyword>
<feature type="domain" description="Sigma-54 factor interaction" evidence="6">
    <location>
        <begin position="135"/>
        <end position="365"/>
    </location>
</feature>
<dbReference type="InterPro" id="IPR000014">
    <property type="entry name" value="PAS"/>
</dbReference>
<dbReference type="SUPFAM" id="SSF52540">
    <property type="entry name" value="P-loop containing nucleoside triphosphate hydrolases"/>
    <property type="match status" value="1"/>
</dbReference>
<dbReference type="InterPro" id="IPR025943">
    <property type="entry name" value="Sigma_54_int_dom_ATP-bd_2"/>
</dbReference>
<dbReference type="InterPro" id="IPR027417">
    <property type="entry name" value="P-loop_NTPase"/>
</dbReference>